<keyword evidence="4 8" id="KW-0812">Transmembrane</keyword>
<feature type="transmembrane region" description="Helical" evidence="9">
    <location>
        <begin position="58"/>
        <end position="75"/>
    </location>
</feature>
<dbReference type="InterPro" id="IPR000298">
    <property type="entry name" value="Cyt_c_oxidase-like_su3"/>
</dbReference>
<organism evidence="11">
    <name type="scientific">Bovicola bovis</name>
    <name type="common">cattle chewing louse</name>
    <dbReference type="NCBI Taxonomy" id="160097"/>
    <lineage>
        <taxon>Eukaryota</taxon>
        <taxon>Metazoa</taxon>
        <taxon>Ecdysozoa</taxon>
        <taxon>Arthropoda</taxon>
        <taxon>Hexapoda</taxon>
        <taxon>Insecta</taxon>
        <taxon>Pterygota</taxon>
        <taxon>Neoptera</taxon>
        <taxon>Paraneoptera</taxon>
        <taxon>Psocodea</taxon>
        <taxon>Troctomorpha</taxon>
        <taxon>Phthiraptera</taxon>
        <taxon>Ischnocera</taxon>
        <taxon>Bovicoliidae</taxon>
        <taxon>Bovicola</taxon>
    </lineage>
</organism>
<dbReference type="EMBL" id="MH001193">
    <property type="protein sequence ID" value="AYC65835.1"/>
    <property type="molecule type" value="Genomic_DNA"/>
</dbReference>
<proteinExistence type="inferred from homology"/>
<feature type="transmembrane region" description="Helical" evidence="9">
    <location>
        <begin position="96"/>
        <end position="121"/>
    </location>
</feature>
<feature type="transmembrane region" description="Helical" evidence="9">
    <location>
        <begin position="213"/>
        <end position="236"/>
    </location>
</feature>
<dbReference type="SUPFAM" id="SSF81452">
    <property type="entry name" value="Cytochrome c oxidase subunit III-like"/>
    <property type="match status" value="1"/>
</dbReference>
<evidence type="ECO:0000256" key="7">
    <source>
        <dbReference type="ARBA" id="ARBA00023136"/>
    </source>
</evidence>
<evidence type="ECO:0000256" key="3">
    <source>
        <dbReference type="ARBA" id="ARBA00015944"/>
    </source>
</evidence>
<dbReference type="PANTHER" id="PTHR11403:SF7">
    <property type="entry name" value="CYTOCHROME C OXIDASE SUBUNIT 3"/>
    <property type="match status" value="1"/>
</dbReference>
<feature type="transmembrane region" description="Helical" evidence="9">
    <location>
        <begin position="141"/>
        <end position="164"/>
    </location>
</feature>
<dbReference type="GO" id="GO:0004129">
    <property type="term" value="F:cytochrome-c oxidase activity"/>
    <property type="evidence" value="ECO:0007669"/>
    <property type="project" value="InterPro"/>
</dbReference>
<evidence type="ECO:0000256" key="9">
    <source>
        <dbReference type="SAM" id="Phobius"/>
    </source>
</evidence>
<accession>A0A386B264</accession>
<keyword evidence="6 9" id="KW-1133">Transmembrane helix</keyword>
<evidence type="ECO:0000256" key="6">
    <source>
        <dbReference type="ARBA" id="ARBA00022989"/>
    </source>
</evidence>
<feature type="transmembrane region" description="Helical" evidence="9">
    <location>
        <begin position="176"/>
        <end position="193"/>
    </location>
</feature>
<dbReference type="Pfam" id="PF00510">
    <property type="entry name" value="COX3"/>
    <property type="match status" value="1"/>
</dbReference>
<dbReference type="InterPro" id="IPR035973">
    <property type="entry name" value="Cyt_c_oxidase_su3-like_sf"/>
</dbReference>
<evidence type="ECO:0000256" key="4">
    <source>
        <dbReference type="ARBA" id="ARBA00022692"/>
    </source>
</evidence>
<evidence type="ECO:0000256" key="5">
    <source>
        <dbReference type="ARBA" id="ARBA00022967"/>
    </source>
</evidence>
<evidence type="ECO:0000313" key="11">
    <source>
        <dbReference type="EMBL" id="AYC65835.1"/>
    </source>
</evidence>
<dbReference type="PROSITE" id="PS50253">
    <property type="entry name" value="COX3"/>
    <property type="match status" value="1"/>
</dbReference>
<dbReference type="GO" id="GO:0016020">
    <property type="term" value="C:membrane"/>
    <property type="evidence" value="ECO:0007669"/>
    <property type="project" value="UniProtKB-SubCell"/>
</dbReference>
<dbReference type="InterPro" id="IPR013833">
    <property type="entry name" value="Cyt_c_oxidase_su3_a-hlx"/>
</dbReference>
<dbReference type="Gene3D" id="1.20.120.80">
    <property type="entry name" value="Cytochrome c oxidase, subunit III, four-helix bundle"/>
    <property type="match status" value="1"/>
</dbReference>
<evidence type="ECO:0000256" key="1">
    <source>
        <dbReference type="ARBA" id="ARBA00004141"/>
    </source>
</evidence>
<dbReference type="CDD" id="cd01665">
    <property type="entry name" value="Cyt_c_Oxidase_III"/>
    <property type="match status" value="1"/>
</dbReference>
<feature type="domain" description="Heme-copper oxidase subunit III family profile" evidence="10">
    <location>
        <begin position="20"/>
        <end position="278"/>
    </location>
</feature>
<evidence type="ECO:0000256" key="8">
    <source>
        <dbReference type="RuleBase" id="RU003375"/>
    </source>
</evidence>
<geneLocation type="mitochondrion" evidence="11"/>
<comment type="similarity">
    <text evidence="2 8">Belongs to the cytochrome c oxidase subunit 3 family.</text>
</comment>
<evidence type="ECO:0000259" key="10">
    <source>
        <dbReference type="PROSITE" id="PS50253"/>
    </source>
</evidence>
<keyword evidence="8 11" id="KW-0496">Mitochondrion</keyword>
<dbReference type="GO" id="GO:0006123">
    <property type="term" value="P:mitochondrial electron transport, cytochrome c to oxygen"/>
    <property type="evidence" value="ECO:0007669"/>
    <property type="project" value="TreeGrafter"/>
</dbReference>
<keyword evidence="7 9" id="KW-0472">Membrane</keyword>
<gene>
    <name evidence="11" type="primary">COX3</name>
</gene>
<dbReference type="AlphaFoldDB" id="A0A386B264"/>
<dbReference type="InterPro" id="IPR024791">
    <property type="entry name" value="Cyt_c/ubiquinol_Oxase_su3"/>
</dbReference>
<name>A0A386B264_9NEOP</name>
<dbReference type="PANTHER" id="PTHR11403">
    <property type="entry name" value="CYTOCHROME C OXIDASE SUBUNIT III"/>
    <property type="match status" value="1"/>
</dbReference>
<keyword evidence="5" id="KW-1278">Translocase</keyword>
<feature type="transmembrane region" description="Helical" evidence="9">
    <location>
        <begin position="257"/>
        <end position="277"/>
    </location>
</feature>
<reference evidence="11" key="1">
    <citation type="journal article" date="2018" name="Syst. Biol.">
        <title>Mitochondrial Genome Fragmentation Unites the Parasitic Lice of Eutherian Mammals.</title>
        <authorList>
            <person name="Song F."/>
            <person name="Li H."/>
            <person name="Liu G.-H."/>
            <person name="Wang W."/>
            <person name="James P."/>
            <person name="Colwell D.D."/>
            <person name="Tran A."/>
            <person name="Gong S."/>
            <person name="Cai W."/>
            <person name="Shao R."/>
        </authorList>
    </citation>
    <scope>NUCLEOTIDE SEQUENCE</scope>
    <source>
        <strain evidence="11">Minichromosome 5</strain>
    </source>
</reference>
<dbReference type="InterPro" id="IPR033945">
    <property type="entry name" value="Cyt_c_oxase_su3_dom"/>
</dbReference>
<sequence length="278" mass="31171">MEAYFVKGMSELKLSLSSQGQHPFHLVTSSPWPFVTSWALLSLVVLGFSSMFSATSQLSWALGLLSLIMSVVGWWRDVVREGTFMGCHTSEVQVGLRLGMIMFILSEVMFFFSFFFGYFYLSLSPDVALGSQWPPFGVQSVSWMSVPMVNTLILLSSGVSVTWCHHSILSSNYTQAISGLTVTVLLGVIFMVAQVFEYFECSFSMADSCFGSIFFLATGFHGAHVFVGTLFLTVALTRISKSQMSSSHHFGFEAAAWYWHFVDVVWLFLFICIYWWGS</sequence>
<feature type="transmembrane region" description="Helical" evidence="9">
    <location>
        <begin position="32"/>
        <end position="52"/>
    </location>
</feature>
<dbReference type="GO" id="GO:0005739">
    <property type="term" value="C:mitochondrion"/>
    <property type="evidence" value="ECO:0007669"/>
    <property type="project" value="TreeGrafter"/>
</dbReference>
<comment type="subcellular location">
    <subcellularLocation>
        <location evidence="1">Membrane</location>
        <topology evidence="1">Multi-pass membrane protein</topology>
    </subcellularLocation>
</comment>
<comment type="function">
    <text evidence="8">Component of the cytochrome c oxidase, the last enzyme in the mitochondrial electron transport chain which drives oxidative phosphorylation. The respiratory chain contains 3 multisubunit complexes succinate dehydrogenase (complex II, CII), ubiquinol-cytochrome c oxidoreductase (cytochrome b-c1 complex, complex III, CIII) and cytochrome c oxidase (complex IV, CIV), that cooperate to transfer electrons derived from NADH and succinate to molecular oxygen, creating an electrochemical gradient over the inner membrane that drives transmembrane transport and the ATP synthase. Cytochrome c oxidase is the component of the respiratory chain that catalyzes the reduction of oxygen to water. Electrons originating from reduced cytochrome c in the intermembrane space (IMS) are transferred via the dinuclear copper A center (CU(A)) of subunit 2 and heme A of subunit 1 to the active site in subunit 1, a binuclear center (BNC) formed by heme A3 and copper B (CU(B)). The BNC reduces molecular oxygen to 2 water molecules using 4 electrons from cytochrome c in the IMS and 4 protons from the mitochondrial matrix.</text>
</comment>
<dbReference type="Gene3D" id="1.10.287.70">
    <property type="match status" value="1"/>
</dbReference>
<evidence type="ECO:0000256" key="2">
    <source>
        <dbReference type="ARBA" id="ARBA00010581"/>
    </source>
</evidence>
<protein>
    <recommendedName>
        <fullName evidence="3 8">Cytochrome c oxidase subunit 3</fullName>
    </recommendedName>
</protein>